<evidence type="ECO:0000313" key="2">
    <source>
        <dbReference type="Proteomes" id="UP000244064"/>
    </source>
</evidence>
<accession>A0A2T5P626</accession>
<dbReference type="EMBL" id="QASN01000020">
    <property type="protein sequence ID" value="PTU73191.1"/>
    <property type="molecule type" value="Genomic_DNA"/>
</dbReference>
<sequence length="159" mass="17310">MSYYFYKTVRDYHITGKTLFLPTTGIARGGLDPALRNSAGGCTATAQAATGRPLSEADNTGVGQCLTGNRSYAEDYATQDNQCLLRITLEDSDLDKLVVSAANRSQFKSMQEAVDASECTAIVTIPPSCIDYLTEARSWQPISTFPNPKPWRGGGEEDW</sequence>
<name>A0A2T5P626_9PSED</name>
<gene>
    <name evidence="1" type="ORF">DBO85_12620</name>
</gene>
<proteinExistence type="predicted"/>
<comment type="caution">
    <text evidence="1">The sequence shown here is derived from an EMBL/GenBank/DDBJ whole genome shotgun (WGS) entry which is preliminary data.</text>
</comment>
<dbReference type="RefSeq" id="WP_108107635.1">
    <property type="nucleotide sequence ID" value="NZ_QASN01000020.1"/>
</dbReference>
<organism evidence="1 2">
    <name type="scientific">Pseudomonas mangrovi</name>
    <dbReference type="NCBI Taxonomy" id="2161748"/>
    <lineage>
        <taxon>Bacteria</taxon>
        <taxon>Pseudomonadati</taxon>
        <taxon>Pseudomonadota</taxon>
        <taxon>Gammaproteobacteria</taxon>
        <taxon>Pseudomonadales</taxon>
        <taxon>Pseudomonadaceae</taxon>
        <taxon>Pseudomonas</taxon>
    </lineage>
</organism>
<evidence type="ECO:0000313" key="1">
    <source>
        <dbReference type="EMBL" id="PTU73191.1"/>
    </source>
</evidence>
<reference evidence="1 2" key="1">
    <citation type="submission" date="2018-04" db="EMBL/GenBank/DDBJ databases">
        <title>Pseudomonas sp. nov., isolated from mangrove soil.</title>
        <authorList>
            <person name="Chen C."/>
        </authorList>
    </citation>
    <scope>NUCLEOTIDE SEQUENCE [LARGE SCALE GENOMIC DNA]</scope>
    <source>
        <strain evidence="1 2">TC-11</strain>
    </source>
</reference>
<protein>
    <submittedName>
        <fullName evidence="1">Uncharacterized protein</fullName>
    </submittedName>
</protein>
<dbReference type="OrthoDB" id="9839271at2"/>
<dbReference type="AlphaFoldDB" id="A0A2T5P626"/>
<keyword evidence="2" id="KW-1185">Reference proteome</keyword>
<dbReference type="Proteomes" id="UP000244064">
    <property type="component" value="Unassembled WGS sequence"/>
</dbReference>